<sequence length="305" mass="35242">MAYVSRTKKAQAQAKVTSPVESPVKQTTNEVHVSATTSLETLETLETIREDLAEIKNDLKKTVTEDKLETLVSTIIKKLLQQNNKEREKLINAEVEKRCKQIEEKYDKKLEMMSRNIEILEKKTDSLTQKLHECKTEIRNQEQSLAEIQEASVEALRRSNKNEQYSRKYNFKIMGLKETQKENTWEKVKTFIKENAGVVIEDREIIAAHRIPGEQGKSRPILVKLVNTDVKSKVMRKRSEVKNKGYRLVDDVTKANVELIKRLSQLDAVQSAWYFNGAVYGKIGDRRMKFDITDDIEKKVKKAAK</sequence>
<name>A0A8B8BHI4_CRAVI</name>
<feature type="region of interest" description="Disordered" evidence="2">
    <location>
        <begin position="1"/>
        <end position="25"/>
    </location>
</feature>
<evidence type="ECO:0000256" key="2">
    <source>
        <dbReference type="SAM" id="MobiDB-lite"/>
    </source>
</evidence>
<dbReference type="Gene3D" id="3.30.70.1820">
    <property type="entry name" value="L1 transposable element, RRM domain"/>
    <property type="match status" value="1"/>
</dbReference>
<proteinExistence type="predicted"/>
<keyword evidence="3" id="KW-1185">Reference proteome</keyword>
<accession>A0A8B8BHI4</accession>
<feature type="coiled-coil region" evidence="1">
    <location>
        <begin position="42"/>
        <end position="158"/>
    </location>
</feature>
<evidence type="ECO:0000313" key="4">
    <source>
        <dbReference type="RefSeq" id="XP_022302274.1"/>
    </source>
</evidence>
<keyword evidence="1" id="KW-0175">Coiled coil</keyword>
<organism evidence="3 4">
    <name type="scientific">Crassostrea virginica</name>
    <name type="common">Eastern oyster</name>
    <dbReference type="NCBI Taxonomy" id="6565"/>
    <lineage>
        <taxon>Eukaryota</taxon>
        <taxon>Metazoa</taxon>
        <taxon>Spiralia</taxon>
        <taxon>Lophotrochozoa</taxon>
        <taxon>Mollusca</taxon>
        <taxon>Bivalvia</taxon>
        <taxon>Autobranchia</taxon>
        <taxon>Pteriomorphia</taxon>
        <taxon>Ostreida</taxon>
        <taxon>Ostreoidea</taxon>
        <taxon>Ostreidae</taxon>
        <taxon>Crassostrea</taxon>
    </lineage>
</organism>
<feature type="compositionally biased region" description="Polar residues" evidence="2">
    <location>
        <begin position="14"/>
        <end position="25"/>
    </location>
</feature>
<dbReference type="OrthoDB" id="7477812at2759"/>
<dbReference type="Proteomes" id="UP000694844">
    <property type="component" value="Chromosome 8"/>
</dbReference>
<evidence type="ECO:0000256" key="1">
    <source>
        <dbReference type="SAM" id="Coils"/>
    </source>
</evidence>
<gene>
    <name evidence="4" type="primary">LOC111110175</name>
</gene>
<protein>
    <submittedName>
        <fullName evidence="4">Uncharacterized protein LOC111110175</fullName>
    </submittedName>
</protein>
<dbReference type="AlphaFoldDB" id="A0A8B8BHI4"/>
<dbReference type="KEGG" id="cvn:111110175"/>
<dbReference type="RefSeq" id="XP_022302274.1">
    <property type="nucleotide sequence ID" value="XM_022446566.1"/>
</dbReference>
<evidence type="ECO:0000313" key="3">
    <source>
        <dbReference type="Proteomes" id="UP000694844"/>
    </source>
</evidence>
<dbReference type="GeneID" id="111110175"/>
<reference evidence="4" key="1">
    <citation type="submission" date="2025-08" db="UniProtKB">
        <authorList>
            <consortium name="RefSeq"/>
        </authorList>
    </citation>
    <scope>IDENTIFICATION</scope>
    <source>
        <tissue evidence="4">Whole sample</tissue>
    </source>
</reference>